<reference evidence="3" key="1">
    <citation type="journal article" date="2019" name="Int. J. Syst. Evol. Microbiol.">
        <title>The Global Catalogue of Microorganisms (GCM) 10K type strain sequencing project: providing services to taxonomists for standard genome sequencing and annotation.</title>
        <authorList>
            <consortium name="The Broad Institute Genomics Platform"/>
            <consortium name="The Broad Institute Genome Sequencing Center for Infectious Disease"/>
            <person name="Wu L."/>
            <person name="Ma J."/>
        </authorList>
    </citation>
    <scope>NUCLEOTIDE SEQUENCE [LARGE SCALE GENOMIC DNA]</scope>
    <source>
        <strain evidence="3">CGMCC 1.15342</strain>
    </source>
</reference>
<evidence type="ECO:0000313" key="2">
    <source>
        <dbReference type="EMBL" id="GGC43010.1"/>
    </source>
</evidence>
<dbReference type="EMBL" id="BMIK01000019">
    <property type="protein sequence ID" value="GGC43010.1"/>
    <property type="molecule type" value="Genomic_DNA"/>
</dbReference>
<feature type="transmembrane region" description="Helical" evidence="1">
    <location>
        <begin position="90"/>
        <end position="108"/>
    </location>
</feature>
<name>A0ABQ1MNR1_9SPHI</name>
<keyword evidence="1" id="KW-0812">Transmembrane</keyword>
<comment type="caution">
    <text evidence="2">The sequence shown here is derived from an EMBL/GenBank/DDBJ whole genome shotgun (WGS) entry which is preliminary data.</text>
</comment>
<dbReference type="RefSeq" id="WP_188753161.1">
    <property type="nucleotide sequence ID" value="NZ_BMIK01000019.1"/>
</dbReference>
<keyword evidence="1" id="KW-0472">Membrane</keyword>
<feature type="transmembrane region" description="Helical" evidence="1">
    <location>
        <begin position="7"/>
        <end position="28"/>
    </location>
</feature>
<evidence type="ECO:0000256" key="1">
    <source>
        <dbReference type="SAM" id="Phobius"/>
    </source>
</evidence>
<accession>A0ABQ1MNR1</accession>
<organism evidence="2 3">
    <name type="scientific">Parapedobacter defluvii</name>
    <dbReference type="NCBI Taxonomy" id="2045106"/>
    <lineage>
        <taxon>Bacteria</taxon>
        <taxon>Pseudomonadati</taxon>
        <taxon>Bacteroidota</taxon>
        <taxon>Sphingobacteriia</taxon>
        <taxon>Sphingobacteriales</taxon>
        <taxon>Sphingobacteriaceae</taxon>
        <taxon>Parapedobacter</taxon>
    </lineage>
</organism>
<feature type="transmembrane region" description="Helical" evidence="1">
    <location>
        <begin position="34"/>
        <end position="53"/>
    </location>
</feature>
<feature type="transmembrane region" description="Helical" evidence="1">
    <location>
        <begin position="120"/>
        <end position="139"/>
    </location>
</feature>
<keyword evidence="3" id="KW-1185">Reference proteome</keyword>
<sequence length="180" mass="20531">MWYANNLIIPIVIIYSPYLLTLLSAHFHKVNFTKSFYELSITGALSLLGINVIRTSSSLLSEKLNENKIPPEFLKNVTGDIESVRTKLRLWAIMLTFIGGIFYFVQAGTLLDAKETVVKWYVLSFFILCFFSIFIGRIITAIQSNFTDNDNLIAIWMKLLNYKGEEEYANLKNLAEKGGL</sequence>
<evidence type="ECO:0000313" key="3">
    <source>
        <dbReference type="Proteomes" id="UP000597338"/>
    </source>
</evidence>
<keyword evidence="1" id="KW-1133">Transmembrane helix</keyword>
<dbReference type="Proteomes" id="UP000597338">
    <property type="component" value="Unassembled WGS sequence"/>
</dbReference>
<protein>
    <submittedName>
        <fullName evidence="2">Uncharacterized protein</fullName>
    </submittedName>
</protein>
<gene>
    <name evidence="2" type="ORF">GCM10011386_39140</name>
</gene>
<proteinExistence type="predicted"/>